<accession>A0ACB8Y869</accession>
<reference evidence="1 2" key="2">
    <citation type="journal article" date="2022" name="Mol. Ecol. Resour.">
        <title>The genomes of chicory, endive, great burdock and yacon provide insights into Asteraceae paleo-polyploidization history and plant inulin production.</title>
        <authorList>
            <person name="Fan W."/>
            <person name="Wang S."/>
            <person name="Wang H."/>
            <person name="Wang A."/>
            <person name="Jiang F."/>
            <person name="Liu H."/>
            <person name="Zhao H."/>
            <person name="Xu D."/>
            <person name="Zhang Y."/>
        </authorList>
    </citation>
    <scope>NUCLEOTIDE SEQUENCE [LARGE SCALE GENOMIC DNA]</scope>
    <source>
        <strain evidence="2">cv. Niubang</strain>
    </source>
</reference>
<gene>
    <name evidence="1" type="ORF">L6452_36336</name>
</gene>
<comment type="caution">
    <text evidence="1">The sequence shown here is derived from an EMBL/GenBank/DDBJ whole genome shotgun (WGS) entry which is preliminary data.</text>
</comment>
<dbReference type="EMBL" id="CM042059">
    <property type="protein sequence ID" value="KAI3681537.1"/>
    <property type="molecule type" value="Genomic_DNA"/>
</dbReference>
<evidence type="ECO:0000313" key="1">
    <source>
        <dbReference type="EMBL" id="KAI3681537.1"/>
    </source>
</evidence>
<sequence>MEIFRSGWPFANCVVQLASDVDPTNRQIQEDLAVWRIAYQQACKDEESAASQRAKVMEKSHGQRIQAVCRFTPQSSLRELSSPFEGVWPNSWVDRFPQLATIQFPSLIEHERDEIRWDDGNTHMDDFSSSLRELSSPFEGVWPNSWVDRFPQLATIQFPSLIEHERHGIRWDDGNTHMDDFSVSATSEALSGSSQTVPWTKVVWFKGHIAKHAFCM</sequence>
<proteinExistence type="predicted"/>
<reference evidence="2" key="1">
    <citation type="journal article" date="2022" name="Mol. Ecol. Resour.">
        <title>The genomes of chicory, endive, great burdock and yacon provide insights into Asteraceae palaeo-polyploidization history and plant inulin production.</title>
        <authorList>
            <person name="Fan W."/>
            <person name="Wang S."/>
            <person name="Wang H."/>
            <person name="Wang A."/>
            <person name="Jiang F."/>
            <person name="Liu H."/>
            <person name="Zhao H."/>
            <person name="Xu D."/>
            <person name="Zhang Y."/>
        </authorList>
    </citation>
    <scope>NUCLEOTIDE SEQUENCE [LARGE SCALE GENOMIC DNA]</scope>
    <source>
        <strain evidence="2">cv. Niubang</strain>
    </source>
</reference>
<organism evidence="1 2">
    <name type="scientific">Arctium lappa</name>
    <name type="common">Greater burdock</name>
    <name type="synonym">Lappa major</name>
    <dbReference type="NCBI Taxonomy" id="4217"/>
    <lineage>
        <taxon>Eukaryota</taxon>
        <taxon>Viridiplantae</taxon>
        <taxon>Streptophyta</taxon>
        <taxon>Embryophyta</taxon>
        <taxon>Tracheophyta</taxon>
        <taxon>Spermatophyta</taxon>
        <taxon>Magnoliopsida</taxon>
        <taxon>eudicotyledons</taxon>
        <taxon>Gunneridae</taxon>
        <taxon>Pentapetalae</taxon>
        <taxon>asterids</taxon>
        <taxon>campanulids</taxon>
        <taxon>Asterales</taxon>
        <taxon>Asteraceae</taxon>
        <taxon>Carduoideae</taxon>
        <taxon>Cardueae</taxon>
        <taxon>Arctiinae</taxon>
        <taxon>Arctium</taxon>
    </lineage>
</organism>
<protein>
    <submittedName>
        <fullName evidence="1">Uncharacterized protein</fullName>
    </submittedName>
</protein>
<keyword evidence="2" id="KW-1185">Reference proteome</keyword>
<name>A0ACB8Y869_ARCLA</name>
<evidence type="ECO:0000313" key="2">
    <source>
        <dbReference type="Proteomes" id="UP001055879"/>
    </source>
</evidence>
<dbReference type="Proteomes" id="UP001055879">
    <property type="component" value="Linkage Group LG13"/>
</dbReference>